<evidence type="ECO:0000256" key="5">
    <source>
        <dbReference type="ARBA" id="ARBA00022927"/>
    </source>
</evidence>
<evidence type="ECO:0000256" key="2">
    <source>
        <dbReference type="ARBA" id="ARBA00022448"/>
    </source>
</evidence>
<comment type="subcellular location">
    <subcellularLocation>
        <location evidence="1">Membrane</location>
        <topology evidence="1">Single-pass membrane protein</topology>
    </subcellularLocation>
</comment>
<dbReference type="RefSeq" id="WP_331689325.1">
    <property type="nucleotide sequence ID" value="NZ_JAZHBN010000003.1"/>
</dbReference>
<evidence type="ECO:0000256" key="1">
    <source>
        <dbReference type="ARBA" id="ARBA00004167"/>
    </source>
</evidence>
<evidence type="ECO:0000256" key="9">
    <source>
        <dbReference type="SAM" id="MobiDB-lite"/>
    </source>
</evidence>
<keyword evidence="7" id="KW-0811">Translocation</keyword>
<keyword evidence="5" id="KW-0653">Protein transport</keyword>
<keyword evidence="6" id="KW-1133">Transmembrane helix</keyword>
<accession>A0ABU7UX60</accession>
<organism evidence="10 11">
    <name type="scientific">Aquilutibacter rugosus</name>
    <dbReference type="NCBI Taxonomy" id="3115820"/>
    <lineage>
        <taxon>Bacteria</taxon>
        <taxon>Pseudomonadati</taxon>
        <taxon>Pseudomonadota</taxon>
        <taxon>Gammaproteobacteria</taxon>
        <taxon>Lysobacterales</taxon>
        <taxon>Lysobacteraceae</taxon>
        <taxon>Aquilutibacter</taxon>
    </lineage>
</organism>
<reference evidence="10 11" key="1">
    <citation type="submission" date="2024-01" db="EMBL/GenBank/DDBJ databases">
        <title>Novel species of the genus Luteimonas isolated from rivers.</title>
        <authorList>
            <person name="Lu H."/>
        </authorList>
    </citation>
    <scope>NUCLEOTIDE SEQUENCE [LARGE SCALE GENOMIC DNA]</scope>
    <source>
        <strain evidence="10 11">FXH3W</strain>
    </source>
</reference>
<dbReference type="PRINTS" id="PR01506">
    <property type="entry name" value="TATBPROTEIN"/>
</dbReference>
<evidence type="ECO:0000256" key="4">
    <source>
        <dbReference type="ARBA" id="ARBA00022692"/>
    </source>
</evidence>
<keyword evidence="2" id="KW-0813">Transport</keyword>
<keyword evidence="8" id="KW-0472">Membrane</keyword>
<gene>
    <name evidence="10" type="primary">tatB</name>
    <name evidence="10" type="ORF">V3390_02855</name>
</gene>
<dbReference type="PANTHER" id="PTHR33162:SF1">
    <property type="entry name" value="SEC-INDEPENDENT PROTEIN TRANSLOCASE PROTEIN TATA, CHLOROPLASTIC"/>
    <property type="match status" value="1"/>
</dbReference>
<proteinExistence type="predicted"/>
<dbReference type="NCBIfam" id="TIGR01410">
    <property type="entry name" value="tatB"/>
    <property type="match status" value="1"/>
</dbReference>
<sequence length="95" mass="10940">MFDVGFSEILLTLLVALVVLGPRRLPTAARYVGLMVRKARAQWFAVKAEFEQELAAEDLKRSLRETQQALRDAEDEIRRGADSVQREVTEHRDER</sequence>
<comment type="caution">
    <text evidence="10">The sequence shown here is derived from an EMBL/GenBank/DDBJ whole genome shotgun (WGS) entry which is preliminary data.</text>
</comment>
<evidence type="ECO:0000256" key="3">
    <source>
        <dbReference type="ARBA" id="ARBA00022475"/>
    </source>
</evidence>
<evidence type="ECO:0000256" key="6">
    <source>
        <dbReference type="ARBA" id="ARBA00022989"/>
    </source>
</evidence>
<evidence type="ECO:0000256" key="7">
    <source>
        <dbReference type="ARBA" id="ARBA00023010"/>
    </source>
</evidence>
<dbReference type="Pfam" id="PF02416">
    <property type="entry name" value="TatA_B_E"/>
    <property type="match status" value="1"/>
</dbReference>
<dbReference type="Gene3D" id="1.20.5.3310">
    <property type="match status" value="1"/>
</dbReference>
<feature type="compositionally biased region" description="Basic and acidic residues" evidence="9">
    <location>
        <begin position="76"/>
        <end position="95"/>
    </location>
</feature>
<dbReference type="Proteomes" id="UP001356170">
    <property type="component" value="Unassembled WGS sequence"/>
</dbReference>
<keyword evidence="11" id="KW-1185">Reference proteome</keyword>
<feature type="region of interest" description="Disordered" evidence="9">
    <location>
        <begin position="74"/>
        <end position="95"/>
    </location>
</feature>
<dbReference type="InterPro" id="IPR018448">
    <property type="entry name" value="TatB"/>
</dbReference>
<dbReference type="PANTHER" id="PTHR33162">
    <property type="entry name" value="SEC-INDEPENDENT PROTEIN TRANSLOCASE PROTEIN TATA, CHLOROPLASTIC"/>
    <property type="match status" value="1"/>
</dbReference>
<protein>
    <submittedName>
        <fullName evidence="10">Sec-independent protein translocase protein TatB</fullName>
    </submittedName>
</protein>
<name>A0ABU7UX60_9GAMM</name>
<keyword evidence="4" id="KW-0812">Transmembrane</keyword>
<dbReference type="EMBL" id="JAZHBO010000001">
    <property type="protein sequence ID" value="MEF2155172.1"/>
    <property type="molecule type" value="Genomic_DNA"/>
</dbReference>
<evidence type="ECO:0000313" key="10">
    <source>
        <dbReference type="EMBL" id="MEF2155172.1"/>
    </source>
</evidence>
<dbReference type="InterPro" id="IPR003369">
    <property type="entry name" value="TatA/B/E"/>
</dbReference>
<keyword evidence="3" id="KW-1003">Cell membrane</keyword>
<evidence type="ECO:0000313" key="11">
    <source>
        <dbReference type="Proteomes" id="UP001356170"/>
    </source>
</evidence>
<evidence type="ECO:0000256" key="8">
    <source>
        <dbReference type="ARBA" id="ARBA00023136"/>
    </source>
</evidence>